<keyword evidence="3 6" id="KW-0256">Endoplasmic reticulum</keyword>
<evidence type="ECO:0000256" key="2">
    <source>
        <dbReference type="ARBA" id="ARBA00022692"/>
    </source>
</evidence>
<dbReference type="OrthoDB" id="567788at2759"/>
<keyword evidence="4 6" id="KW-1133">Transmembrane helix</keyword>
<dbReference type="GO" id="GO:0009617">
    <property type="term" value="P:response to bacterium"/>
    <property type="evidence" value="ECO:0007669"/>
    <property type="project" value="InterPro"/>
</dbReference>
<feature type="transmembrane region" description="Helical" evidence="6">
    <location>
        <begin position="45"/>
        <end position="63"/>
    </location>
</feature>
<dbReference type="AlphaFoldDB" id="A0A2C9VXB2"/>
<dbReference type="OMA" id="FLYERYE"/>
<dbReference type="Proteomes" id="UP000091857">
    <property type="component" value="Chromosome 5"/>
</dbReference>
<dbReference type="PANTHER" id="PTHR10994:SF85">
    <property type="entry name" value="RETICULON-LIKE PROTEIN B9"/>
    <property type="match status" value="1"/>
</dbReference>
<name>A0A2C9VXB2_MANES</name>
<dbReference type="InterPro" id="IPR003388">
    <property type="entry name" value="Reticulon"/>
</dbReference>
<keyword evidence="5 6" id="KW-0472">Membrane</keyword>
<evidence type="ECO:0000256" key="4">
    <source>
        <dbReference type="ARBA" id="ARBA00022989"/>
    </source>
</evidence>
<proteinExistence type="predicted"/>
<gene>
    <name evidence="8" type="ORF">MANES_05G132800v8</name>
</gene>
<feature type="transmembrane region" description="Helical" evidence="6">
    <location>
        <begin position="70"/>
        <end position="92"/>
    </location>
</feature>
<keyword evidence="2 6" id="KW-0812">Transmembrane</keyword>
<feature type="transmembrane region" description="Helical" evidence="6">
    <location>
        <begin position="137"/>
        <end position="169"/>
    </location>
</feature>
<dbReference type="PANTHER" id="PTHR10994">
    <property type="entry name" value="RETICULON"/>
    <property type="match status" value="1"/>
</dbReference>
<keyword evidence="9" id="KW-1185">Reference proteome</keyword>
<dbReference type="Pfam" id="PF02453">
    <property type="entry name" value="Reticulon"/>
    <property type="match status" value="1"/>
</dbReference>
<evidence type="ECO:0000256" key="5">
    <source>
        <dbReference type="ARBA" id="ARBA00023136"/>
    </source>
</evidence>
<comment type="caution">
    <text evidence="8">The sequence shown here is derived from an EMBL/GenBank/DDBJ whole genome shotgun (WGS) entry which is preliminary data.</text>
</comment>
<dbReference type="EMBL" id="CM004391">
    <property type="protein sequence ID" value="OAY50403.1"/>
    <property type="molecule type" value="Genomic_DNA"/>
</dbReference>
<evidence type="ECO:0000313" key="9">
    <source>
        <dbReference type="Proteomes" id="UP000091857"/>
    </source>
</evidence>
<protein>
    <recommendedName>
        <fullName evidence="6">Reticulon-like protein</fullName>
    </recommendedName>
</protein>
<dbReference type="InterPro" id="IPR045064">
    <property type="entry name" value="Reticulon-like"/>
</dbReference>
<accession>A0A2C9VXB2</accession>
<evidence type="ECO:0000259" key="7">
    <source>
        <dbReference type="PROSITE" id="PS50845"/>
    </source>
</evidence>
<dbReference type="Gramene" id="Manes.05G132800.1.v8.1">
    <property type="protein sequence ID" value="Manes.05G132800.1.v8.1.CDS"/>
    <property type="gene ID" value="Manes.05G132800.v8.1"/>
</dbReference>
<evidence type="ECO:0000256" key="3">
    <source>
        <dbReference type="ARBA" id="ARBA00022824"/>
    </source>
</evidence>
<dbReference type="GO" id="GO:0005789">
    <property type="term" value="C:endoplasmic reticulum membrane"/>
    <property type="evidence" value="ECO:0007669"/>
    <property type="project" value="UniProtKB-SubCell"/>
</dbReference>
<organism evidence="8 9">
    <name type="scientific">Manihot esculenta</name>
    <name type="common">Cassava</name>
    <name type="synonym">Jatropha manihot</name>
    <dbReference type="NCBI Taxonomy" id="3983"/>
    <lineage>
        <taxon>Eukaryota</taxon>
        <taxon>Viridiplantae</taxon>
        <taxon>Streptophyta</taxon>
        <taxon>Embryophyta</taxon>
        <taxon>Tracheophyta</taxon>
        <taxon>Spermatophyta</taxon>
        <taxon>Magnoliopsida</taxon>
        <taxon>eudicotyledons</taxon>
        <taxon>Gunneridae</taxon>
        <taxon>Pentapetalae</taxon>
        <taxon>rosids</taxon>
        <taxon>fabids</taxon>
        <taxon>Malpighiales</taxon>
        <taxon>Euphorbiaceae</taxon>
        <taxon>Crotonoideae</taxon>
        <taxon>Manihoteae</taxon>
        <taxon>Manihot</taxon>
    </lineage>
</organism>
<evidence type="ECO:0000256" key="1">
    <source>
        <dbReference type="ARBA" id="ARBA00004477"/>
    </source>
</evidence>
<evidence type="ECO:0000313" key="8">
    <source>
        <dbReference type="EMBL" id="OAY50403.1"/>
    </source>
</evidence>
<reference evidence="9" key="1">
    <citation type="journal article" date="2016" name="Nat. Biotechnol.">
        <title>Sequencing wild and cultivated cassava and related species reveals extensive interspecific hybridization and genetic diversity.</title>
        <authorList>
            <person name="Bredeson J.V."/>
            <person name="Lyons J.B."/>
            <person name="Prochnik S.E."/>
            <person name="Wu G.A."/>
            <person name="Ha C.M."/>
            <person name="Edsinger-Gonzales E."/>
            <person name="Grimwood J."/>
            <person name="Schmutz J."/>
            <person name="Rabbi I.Y."/>
            <person name="Egesi C."/>
            <person name="Nauluvula P."/>
            <person name="Lebot V."/>
            <person name="Ndunguru J."/>
            <person name="Mkamilo G."/>
            <person name="Bart R.S."/>
            <person name="Setter T.L."/>
            <person name="Gleadow R.M."/>
            <person name="Kulakow P."/>
            <person name="Ferguson M.E."/>
            <person name="Rounsley S."/>
            <person name="Rokhsar D.S."/>
        </authorList>
    </citation>
    <scope>NUCLEOTIDE SEQUENCE [LARGE SCALE GENOMIC DNA]</scope>
    <source>
        <strain evidence="9">cv. AM560-2</strain>
    </source>
</reference>
<comment type="subcellular location">
    <subcellularLocation>
        <location evidence="1 6">Endoplasmic reticulum membrane</location>
        <topology evidence="1 6">Multi-pass membrane protein</topology>
    </subcellularLocation>
</comment>
<feature type="domain" description="Reticulon" evidence="7">
    <location>
        <begin position="34"/>
        <end position="219"/>
    </location>
</feature>
<evidence type="ECO:0000256" key="6">
    <source>
        <dbReference type="RuleBase" id="RU363132"/>
    </source>
</evidence>
<dbReference type="PROSITE" id="PS50845">
    <property type="entry name" value="RETICULON"/>
    <property type="match status" value="1"/>
</dbReference>
<sequence length="219" mass="25417">MAYYESDSEDEALPRGKLFGRQRPLHDVLGGGKFADVLLWKNKNVSAALTISMSVIWFLFEVVDYNFVPLFCHISITAMLLVFIWCNGAQFFNWSPPKIPKSILDGDAFHEAASNFHERFNHALSKLLDIASGKDPALFILTVVSLYILSVIGSYFTFLNFLYLIFLCFQTLPFLYDRFEEQVDDYTGRLFRQVKKRYRRFESRVLNKIPRGAVKEKVR</sequence>